<dbReference type="PANTHER" id="PTHR14218">
    <property type="entry name" value="PROTEASE S8 TRIPEPTIDYL PEPTIDASE I CLN2"/>
    <property type="match status" value="1"/>
</dbReference>
<proteinExistence type="predicted"/>
<feature type="chain" id="PRO_5009196923" description="Peptidase S53 domain-containing protein" evidence="5">
    <location>
        <begin position="23"/>
        <end position="448"/>
    </location>
</feature>
<keyword evidence="8" id="KW-1185">Reference proteome</keyword>
<evidence type="ECO:0000256" key="2">
    <source>
        <dbReference type="ARBA" id="ARBA00022801"/>
    </source>
</evidence>
<dbReference type="GO" id="GO:0008240">
    <property type="term" value="F:tripeptidyl-peptidase activity"/>
    <property type="evidence" value="ECO:0007669"/>
    <property type="project" value="TreeGrafter"/>
</dbReference>
<organism evidence="7 8">
    <name type="scientific">Streptomyces nanshensis</name>
    <dbReference type="NCBI Taxonomy" id="518642"/>
    <lineage>
        <taxon>Bacteria</taxon>
        <taxon>Bacillati</taxon>
        <taxon>Actinomycetota</taxon>
        <taxon>Actinomycetes</taxon>
        <taxon>Kitasatosporales</taxon>
        <taxon>Streptomycetaceae</taxon>
        <taxon>Streptomyces</taxon>
    </lineage>
</organism>
<dbReference type="AlphaFoldDB" id="A0A1E7KZC5"/>
<dbReference type="RefSeq" id="WP_070018775.1">
    <property type="nucleotide sequence ID" value="NZ_LJGW01000377.1"/>
</dbReference>
<dbReference type="InterPro" id="IPR036852">
    <property type="entry name" value="Peptidase_S8/S53_dom_sf"/>
</dbReference>
<feature type="region of interest" description="Disordered" evidence="4">
    <location>
        <begin position="28"/>
        <end position="61"/>
    </location>
</feature>
<comment type="caution">
    <text evidence="7">The sequence shown here is derived from an EMBL/GenBank/DDBJ whole genome shotgun (WGS) entry which is preliminary data.</text>
</comment>
<dbReference type="InterPro" id="IPR000209">
    <property type="entry name" value="Peptidase_S8/S53_dom"/>
</dbReference>
<keyword evidence="3" id="KW-0720">Serine protease</keyword>
<evidence type="ECO:0000256" key="5">
    <source>
        <dbReference type="SAM" id="SignalP"/>
    </source>
</evidence>
<accession>A0A1E7KZC5</accession>
<evidence type="ECO:0000256" key="4">
    <source>
        <dbReference type="SAM" id="MobiDB-lite"/>
    </source>
</evidence>
<dbReference type="GO" id="GO:0004252">
    <property type="term" value="F:serine-type endopeptidase activity"/>
    <property type="evidence" value="ECO:0007669"/>
    <property type="project" value="InterPro"/>
</dbReference>
<dbReference type="InterPro" id="IPR023828">
    <property type="entry name" value="Peptidase_S8_Ser-AS"/>
</dbReference>
<dbReference type="Pfam" id="PF00082">
    <property type="entry name" value="Peptidase_S8"/>
    <property type="match status" value="1"/>
</dbReference>
<dbReference type="Gene3D" id="3.40.50.200">
    <property type="entry name" value="Peptidase S8/S53 domain"/>
    <property type="match status" value="1"/>
</dbReference>
<dbReference type="InterPro" id="IPR030400">
    <property type="entry name" value="Sedolisin_dom"/>
</dbReference>
<dbReference type="PANTHER" id="PTHR14218:SF15">
    <property type="entry name" value="TRIPEPTIDYL-PEPTIDASE 1"/>
    <property type="match status" value="1"/>
</dbReference>
<evidence type="ECO:0000313" key="8">
    <source>
        <dbReference type="Proteomes" id="UP000176005"/>
    </source>
</evidence>
<dbReference type="EMBL" id="LJGW01000377">
    <property type="protein sequence ID" value="OEV09286.1"/>
    <property type="molecule type" value="Genomic_DNA"/>
</dbReference>
<evidence type="ECO:0000256" key="3">
    <source>
        <dbReference type="ARBA" id="ARBA00022825"/>
    </source>
</evidence>
<feature type="domain" description="Peptidase S53" evidence="6">
    <location>
        <begin position="73"/>
        <end position="445"/>
    </location>
</feature>
<dbReference type="Proteomes" id="UP000176005">
    <property type="component" value="Unassembled WGS sequence"/>
</dbReference>
<dbReference type="PATRIC" id="fig|518642.10.peg.4823"/>
<feature type="compositionally biased region" description="Basic and acidic residues" evidence="4">
    <location>
        <begin position="44"/>
        <end position="57"/>
    </location>
</feature>
<dbReference type="SUPFAM" id="SSF52743">
    <property type="entry name" value="Subtilisin-like"/>
    <property type="match status" value="1"/>
</dbReference>
<sequence>MFTTLAAAAALAAAGVLPAAMAAGSDTAASSHQGRVGTFMSDIPEPKTARTAADKPAEPGTPAECKELYGRPCYTARHLRHAYGVDRLNARGIQGQGETIAVVMPQKHATVQSDMNKFSDEMDLPRTKVEVIERGEVTEPDPEDPSEAGNVQEANLDLQMAHAMAPRAKLILVSTAHNWDDAKGLAPWKEISDAIDWVSRNRDVTAISMSYGIFERALADAAGTPGDYHLVNGLRRGLKTAAGRDISLFAATGNHGPTGPTLQGDGVYPDRTVPWPASDPLVTGVGATDLYLTDKGERTAPDRLWTDDAKLGGVSGSGRSLIWKGRPSADLTAVGGGSSRTWIYSSMNGLEGQKPGWTRVAGTSAASPAVAGITVLAAQQAGHRLGNVTRAVRAIRPNTRGTYDLYTGCNTAWDVEGFCAKPGMDTASGTGTINDAVRWTRALAAARR</sequence>
<dbReference type="PROSITE" id="PS00138">
    <property type="entry name" value="SUBTILASE_SER"/>
    <property type="match status" value="1"/>
</dbReference>
<keyword evidence="5" id="KW-0732">Signal</keyword>
<evidence type="ECO:0000259" key="6">
    <source>
        <dbReference type="PROSITE" id="PS51695"/>
    </source>
</evidence>
<evidence type="ECO:0000313" key="7">
    <source>
        <dbReference type="EMBL" id="OEV09286.1"/>
    </source>
</evidence>
<feature type="signal peptide" evidence="5">
    <location>
        <begin position="1"/>
        <end position="22"/>
    </location>
</feature>
<dbReference type="GO" id="GO:0006508">
    <property type="term" value="P:proteolysis"/>
    <property type="evidence" value="ECO:0007669"/>
    <property type="project" value="UniProtKB-KW"/>
</dbReference>
<evidence type="ECO:0000256" key="1">
    <source>
        <dbReference type="ARBA" id="ARBA00022670"/>
    </source>
</evidence>
<keyword evidence="2" id="KW-0378">Hydrolase</keyword>
<dbReference type="InterPro" id="IPR050819">
    <property type="entry name" value="Tripeptidyl-peptidase_I"/>
</dbReference>
<keyword evidence="1" id="KW-0645">Protease</keyword>
<name>A0A1E7KZC5_9ACTN</name>
<protein>
    <recommendedName>
        <fullName evidence="6">Peptidase S53 domain-containing protein</fullName>
    </recommendedName>
</protein>
<gene>
    <name evidence="7" type="ORF">AN218_22845</name>
</gene>
<reference evidence="7 8" key="1">
    <citation type="journal article" date="2016" name="Front. Microbiol.">
        <title>Comparative Genomics Analysis of Streptomyces Species Reveals Their Adaptation to the Marine Environment and Their Diversity at the Genomic Level.</title>
        <authorList>
            <person name="Tian X."/>
            <person name="Zhang Z."/>
            <person name="Yang T."/>
            <person name="Chen M."/>
            <person name="Li J."/>
            <person name="Chen F."/>
            <person name="Yang J."/>
            <person name="Li W."/>
            <person name="Zhang B."/>
            <person name="Zhang Z."/>
            <person name="Wu J."/>
            <person name="Zhang C."/>
            <person name="Long L."/>
            <person name="Xiao J."/>
        </authorList>
    </citation>
    <scope>NUCLEOTIDE SEQUENCE [LARGE SCALE GENOMIC DNA]</scope>
    <source>
        <strain evidence="7 8">SCSIO 10429</strain>
    </source>
</reference>
<dbReference type="PROSITE" id="PS51695">
    <property type="entry name" value="SEDOLISIN"/>
    <property type="match status" value="1"/>
</dbReference>